<dbReference type="SUPFAM" id="SSF50998">
    <property type="entry name" value="Quinoprotein alcohol dehydrogenase-like"/>
    <property type="match status" value="1"/>
</dbReference>
<comment type="cofactor">
    <cofactor evidence="1">
        <name>pyrroloquinoline quinone</name>
        <dbReference type="ChEBI" id="CHEBI:58442"/>
    </cofactor>
</comment>
<feature type="domain" description="Pyrrolo-quinoline quinone repeat" evidence="6">
    <location>
        <begin position="193"/>
        <end position="790"/>
    </location>
</feature>
<dbReference type="EMBL" id="BPUS01000008">
    <property type="protein sequence ID" value="GJH27078.1"/>
    <property type="molecule type" value="Genomic_DNA"/>
</dbReference>
<dbReference type="GO" id="GO:0016020">
    <property type="term" value="C:membrane"/>
    <property type="evidence" value="ECO:0007669"/>
    <property type="project" value="InterPro"/>
</dbReference>
<dbReference type="Proteomes" id="UP001055111">
    <property type="component" value="Unassembled WGS sequence"/>
</dbReference>
<protein>
    <submittedName>
        <fullName evidence="7">Membrane-bound PQQ-dependent dehydrogenase, glucose/quinate/shikimate family</fullName>
    </submittedName>
</protein>
<dbReference type="CDD" id="cd10280">
    <property type="entry name" value="PQQ_mGDH"/>
    <property type="match status" value="1"/>
</dbReference>
<dbReference type="SMART" id="SM00564">
    <property type="entry name" value="PQQ"/>
    <property type="match status" value="6"/>
</dbReference>
<dbReference type="GO" id="GO:0008876">
    <property type="term" value="F:quinoprotein glucose dehydrogenase activity"/>
    <property type="evidence" value="ECO:0007669"/>
    <property type="project" value="TreeGrafter"/>
</dbReference>
<dbReference type="Gene3D" id="2.140.10.10">
    <property type="entry name" value="Quinoprotein alcohol dehydrogenase-like superfamily"/>
    <property type="match status" value="2"/>
</dbReference>
<organism evidence="7 8">
    <name type="scientific">Caballeronia novacaledonica</name>
    <dbReference type="NCBI Taxonomy" id="1544861"/>
    <lineage>
        <taxon>Bacteria</taxon>
        <taxon>Pseudomonadati</taxon>
        <taxon>Pseudomonadota</taxon>
        <taxon>Betaproteobacteria</taxon>
        <taxon>Burkholderiales</taxon>
        <taxon>Burkholderiaceae</taxon>
        <taxon>Caballeronia</taxon>
    </lineage>
</organism>
<evidence type="ECO:0000256" key="5">
    <source>
        <dbReference type="SAM" id="Phobius"/>
    </source>
</evidence>
<comment type="similarity">
    <text evidence="2">Belongs to the bacterial PQQ dehydrogenase family.</text>
</comment>
<dbReference type="AlphaFoldDB" id="A0AA37IEE0"/>
<proteinExistence type="inferred from homology"/>
<keyword evidence="5" id="KW-0472">Membrane</keyword>
<feature type="transmembrane region" description="Helical" evidence="5">
    <location>
        <begin position="142"/>
        <end position="165"/>
    </location>
</feature>
<dbReference type="InterPro" id="IPR002372">
    <property type="entry name" value="PQQ_rpt_dom"/>
</dbReference>
<feature type="region of interest" description="Disordered" evidence="4">
    <location>
        <begin position="533"/>
        <end position="559"/>
    </location>
</feature>
<feature type="transmembrane region" description="Helical" evidence="5">
    <location>
        <begin position="88"/>
        <end position="104"/>
    </location>
</feature>
<feature type="transmembrane region" description="Helical" evidence="5">
    <location>
        <begin position="64"/>
        <end position="81"/>
    </location>
</feature>
<reference evidence="7" key="1">
    <citation type="submission" date="2022-09" db="EMBL/GenBank/DDBJ databases">
        <title>Isolation and characterization of 3-chlorobenzoate degrading bacteria from soils in Shizuoka.</title>
        <authorList>
            <person name="Ifat A."/>
            <person name="Ogawa N."/>
            <person name="Kimbara K."/>
            <person name="Moriuchi R."/>
            <person name="Dohra H."/>
            <person name="Shintani M."/>
        </authorList>
    </citation>
    <scope>NUCLEOTIDE SEQUENCE</scope>
    <source>
        <strain evidence="7">19CS4-2</strain>
    </source>
</reference>
<evidence type="ECO:0000256" key="1">
    <source>
        <dbReference type="ARBA" id="ARBA00001931"/>
    </source>
</evidence>
<feature type="transmembrane region" description="Helical" evidence="5">
    <location>
        <begin position="110"/>
        <end position="130"/>
    </location>
</feature>
<dbReference type="PANTHER" id="PTHR32303">
    <property type="entry name" value="QUINOPROTEIN ALCOHOL DEHYDROGENASE (CYTOCHROME C)"/>
    <property type="match status" value="1"/>
</dbReference>
<comment type="caution">
    <text evidence="7">The sequence shown here is derived from an EMBL/GenBank/DDBJ whole genome shotgun (WGS) entry which is preliminary data.</text>
</comment>
<evidence type="ECO:0000313" key="8">
    <source>
        <dbReference type="Proteomes" id="UP001055111"/>
    </source>
</evidence>
<dbReference type="InterPro" id="IPR018391">
    <property type="entry name" value="PQQ_b-propeller_rpt"/>
</dbReference>
<dbReference type="NCBIfam" id="TIGR03074">
    <property type="entry name" value="PQQ_membr_DH"/>
    <property type="match status" value="1"/>
</dbReference>
<dbReference type="GO" id="GO:0048038">
    <property type="term" value="F:quinone binding"/>
    <property type="evidence" value="ECO:0007669"/>
    <property type="project" value="InterPro"/>
</dbReference>
<keyword evidence="5" id="KW-1133">Transmembrane helix</keyword>
<dbReference type="Pfam" id="PF01011">
    <property type="entry name" value="PQQ"/>
    <property type="match status" value="1"/>
</dbReference>
<evidence type="ECO:0000259" key="6">
    <source>
        <dbReference type="Pfam" id="PF01011"/>
    </source>
</evidence>
<dbReference type="InterPro" id="IPR011047">
    <property type="entry name" value="Quinoprotein_ADH-like_sf"/>
</dbReference>
<evidence type="ECO:0000313" key="7">
    <source>
        <dbReference type="EMBL" id="GJH27078.1"/>
    </source>
</evidence>
<gene>
    <name evidence="7" type="ORF">CBA19CS42_21200</name>
</gene>
<dbReference type="PANTHER" id="PTHR32303:SF4">
    <property type="entry name" value="QUINOPROTEIN GLUCOSE DEHYDROGENASE"/>
    <property type="match status" value="1"/>
</dbReference>
<feature type="transmembrane region" description="Helical" evidence="5">
    <location>
        <begin position="31"/>
        <end position="58"/>
    </location>
</feature>
<name>A0AA37IEE0_9BURK</name>
<evidence type="ECO:0000256" key="4">
    <source>
        <dbReference type="SAM" id="MobiDB-lite"/>
    </source>
</evidence>
<keyword evidence="3" id="KW-0560">Oxidoreductase</keyword>
<keyword evidence="5" id="KW-0812">Transmembrane</keyword>
<evidence type="ECO:0000256" key="3">
    <source>
        <dbReference type="ARBA" id="ARBA00023002"/>
    </source>
</evidence>
<dbReference type="InterPro" id="IPR017511">
    <property type="entry name" value="PQQ_mDH"/>
</dbReference>
<sequence length="815" mass="88011">MMADTPFAERPSNEILKEEAKQMTRANLFKAGAAALIGMGVIILIFGLALLAGGVYLILLGGSWYFAIAGVALSISGMLTAGRRPVGAAVYILVLFATILWGIWDVGLTFWPLFSRLFLFAVLALPLLPLMRAFHSGPRPGFMRFANPFAGVIAVASIATLYASLQPQPIQSARATPPPVPGRSVGAVTNTDWRYYGRTPSGTRHSSVNQITPENVAGLEVAWIYRTGEIPGPKAGHVVTPLHVDGRLYGCTQSSQLFALDGETGKELWHFDPHAQTNNVYPRCRGVAYHSDAPVHGNVNAQMPAPEAACTRRIVSTTVDSRLIAVDAITGKACADFGVDGSVSLRTGMGNADPELYFPTAAPTVVRDLVVVGGLVWDNQKVGEPSGVVRAFNVHTGALVWAWDLGNPAITRLPPEGESYTRGTPNVWSTPSFDDSLGLIYLPTGNATPDFWGGRRTTADDRYSSSIVALDIDTGRERWHFQTVHHDLWDYDVPSQPALYDVPDGHGGTVPALIQTTKRGQIFMLDRRNGRPISKVEERPVPQGGAPGDRTSPTQPYSVDMPAIGTEPLSEKRMWGLTPLDQLVCRIEFRQARYEGEFTPPSERRTIQYPSWLGGMNWGSVSITENLGYLIVNDTRVPIWNRLLSRSTYDKADVANGGHEGSAPQTGTPWGIEQGRFLSPLGIPCQQPPYGTISAIDLSTHKVIWSMPLGTTEETGPLGIATHLPIPIGMPTRGGPITTSSGLIFVAGSQDLSIRALDVRTGRELWKGNLPVGAETTPMTYLSKTSGRQFLVVSAGGNSVTAKKGDYVVAFALPR</sequence>
<evidence type="ECO:0000256" key="2">
    <source>
        <dbReference type="ARBA" id="ARBA00008156"/>
    </source>
</evidence>
<accession>A0AA37IEE0</accession>